<reference evidence="3" key="1">
    <citation type="journal article" date="2020" name="bioRxiv">
        <title>A rank-normalized archaeal taxonomy based on genome phylogeny resolves widespread incomplete and uneven classifications.</title>
        <authorList>
            <person name="Rinke C."/>
            <person name="Chuvochina M."/>
            <person name="Mussig A.J."/>
            <person name="Chaumeil P.-A."/>
            <person name="Waite D.W."/>
            <person name="Whitman W.B."/>
            <person name="Parks D.H."/>
            <person name="Hugenholtz P."/>
        </authorList>
    </citation>
    <scope>NUCLEOTIDE SEQUENCE [LARGE SCALE GENOMIC DNA]</scope>
</reference>
<dbReference type="CDD" id="cd00561">
    <property type="entry name" value="CobA_ACA"/>
    <property type="match status" value="1"/>
</dbReference>
<evidence type="ECO:0000313" key="1">
    <source>
        <dbReference type="EMBL" id="HIH08243.1"/>
    </source>
</evidence>
<evidence type="ECO:0000313" key="2">
    <source>
        <dbReference type="EMBL" id="MBS3058825.1"/>
    </source>
</evidence>
<dbReference type="GO" id="GO:0008817">
    <property type="term" value="F:corrinoid adenosyltransferase activity"/>
    <property type="evidence" value="ECO:0007669"/>
    <property type="project" value="InterPro"/>
</dbReference>
<dbReference type="AlphaFoldDB" id="A0A7J4IRV1"/>
<reference evidence="2" key="3">
    <citation type="submission" date="2021-05" db="EMBL/GenBank/DDBJ databases">
        <title>Protein family content uncovers lineage relationships and bacterial pathway maintenance mechanisms in DPANN archaea.</title>
        <authorList>
            <person name="Castelle C.J."/>
            <person name="Meheust R."/>
            <person name="Jaffe A.L."/>
            <person name="Seitz K."/>
            <person name="Gong X."/>
            <person name="Baker B.J."/>
            <person name="Banfield J.F."/>
        </authorList>
    </citation>
    <scope>NUCLEOTIDE SEQUENCE</scope>
    <source>
        <strain evidence="2">RIFCSPHIGHO2_01_FULL_GW2011_AR10_43_9</strain>
    </source>
</reference>
<proteinExistence type="predicted"/>
<dbReference type="Gene3D" id="3.40.50.300">
    <property type="entry name" value="P-loop containing nucleotide triphosphate hydrolases"/>
    <property type="match status" value="1"/>
</dbReference>
<dbReference type="Proteomes" id="UP000683213">
    <property type="component" value="Unassembled WGS sequence"/>
</dbReference>
<comment type="caution">
    <text evidence="1">The sequence shown here is derived from an EMBL/GenBank/DDBJ whole genome shotgun (WGS) entry which is preliminary data.</text>
</comment>
<dbReference type="Proteomes" id="UP000577419">
    <property type="component" value="Unassembled WGS sequence"/>
</dbReference>
<dbReference type="InterPro" id="IPR027417">
    <property type="entry name" value="P-loop_NTPase"/>
</dbReference>
<accession>A0A7J4IRV1</accession>
<protein>
    <submittedName>
        <fullName evidence="1">Cob(I)yrinic acid a,c-diamide adenosyltransferase</fullName>
    </submittedName>
</protein>
<gene>
    <name evidence="1" type="ORF">HA237_02625</name>
    <name evidence="2" type="ORF">J4224_00165</name>
</gene>
<dbReference type="PIRSF" id="PIRSF015617">
    <property type="entry name" value="Adensltrnsf_CobA"/>
    <property type="match status" value="1"/>
</dbReference>
<organism evidence="1 3">
    <name type="scientific">Candidatus Iainarchaeum sp</name>
    <dbReference type="NCBI Taxonomy" id="3101447"/>
    <lineage>
        <taxon>Archaea</taxon>
        <taxon>Candidatus Iainarchaeota</taxon>
        <taxon>Candidatus Iainarchaeia</taxon>
        <taxon>Candidatus Iainarchaeales</taxon>
        <taxon>Candidatus Iainarchaeaceae</taxon>
        <taxon>Candidatus Iainarchaeum</taxon>
    </lineage>
</organism>
<dbReference type="GO" id="GO:0009236">
    <property type="term" value="P:cobalamin biosynthetic process"/>
    <property type="evidence" value="ECO:0007669"/>
    <property type="project" value="InterPro"/>
</dbReference>
<evidence type="ECO:0000313" key="3">
    <source>
        <dbReference type="Proteomes" id="UP000577419"/>
    </source>
</evidence>
<sequence>MAEKNFGLVQVFYGNGKGKTTAALGETVRALGRGFKVHLIQFMKCGIAGNKDFEEYGELMVLRKLKGFSLERFGLKEWVVGKPSKAHIEECQRGIEAAKKALSSKKFDLVVLDECLYAVQLGLLTESEVLELIKSKRPETELILTGSHRPLEKIIEESDLVSEVKKVKHPFDRGIGARIGIEY</sequence>
<dbReference type="SUPFAM" id="SSF52540">
    <property type="entry name" value="P-loop containing nucleoside triphosphate hydrolases"/>
    <property type="match status" value="1"/>
</dbReference>
<dbReference type="PANTHER" id="PTHR46638:SF1">
    <property type="entry name" value="CORRINOID ADENOSYLTRANSFERASE"/>
    <property type="match status" value="1"/>
</dbReference>
<dbReference type="Pfam" id="PF02572">
    <property type="entry name" value="CobA_CobO_BtuR"/>
    <property type="match status" value="1"/>
</dbReference>
<dbReference type="GO" id="GO:0005524">
    <property type="term" value="F:ATP binding"/>
    <property type="evidence" value="ECO:0007669"/>
    <property type="project" value="InterPro"/>
</dbReference>
<name>A0A7J4IRV1_9ARCH</name>
<dbReference type="PANTHER" id="PTHR46638">
    <property type="entry name" value="CORRINOID ADENOSYLTRANSFERASE"/>
    <property type="match status" value="1"/>
</dbReference>
<reference evidence="2" key="2">
    <citation type="submission" date="2021-03" db="EMBL/GenBank/DDBJ databases">
        <authorList>
            <person name="Jaffe A."/>
        </authorList>
    </citation>
    <scope>NUCLEOTIDE SEQUENCE</scope>
    <source>
        <strain evidence="2">RIFCSPHIGHO2_01_FULL_GW2011_AR10_43_9</strain>
    </source>
</reference>
<dbReference type="EMBL" id="DUFG01000014">
    <property type="protein sequence ID" value="HIH08243.1"/>
    <property type="molecule type" value="Genomic_DNA"/>
</dbReference>
<keyword evidence="1" id="KW-0808">Transferase</keyword>
<dbReference type="EMBL" id="JAGVWF010000002">
    <property type="protein sequence ID" value="MBS3058825.1"/>
    <property type="molecule type" value="Genomic_DNA"/>
</dbReference>
<dbReference type="InterPro" id="IPR003724">
    <property type="entry name" value="CblAdoTrfase_CobA"/>
</dbReference>